<dbReference type="KEGG" id="bbes:BESB_003900"/>
<name>A0A2A9MJF9_BESBE</name>
<dbReference type="InterPro" id="IPR011989">
    <property type="entry name" value="ARM-like"/>
</dbReference>
<sequence>MADTAVLAALSSLCGSSVRYADLVQMTYMERQKRVYLAVGAQALFLVRRDWSRIVTGGEVLYGTIKQVVDDTSNEMDVVLFLDAEELQKKQNKAWQAGEPITIRTVDKPRLLQWLEVTWCADFMLRKGRIGVFPKFREKMTVDEEKTDLYPAVMYDSYGFFLHHEFEDRAGSAATLQTGTYLDGRGVEVSVAFEPPIHVLYLEQLGRENVRHVAVTWKKALLESEFQTQLLRSQPYIKRMNLTDDPASWSGWQLWVRTETHNIVCILLRRAYIPPLMDMAQDMSVIFRISYEDQKAYKVKDTDFLKEAEFAADSLSPLSQTHAWLRDVLQAKLDALIFQPEQYKWFALHLKMQPKWLAQGKVFLKSLLALLYKEGVLADSELLDLVGKHVTPVDDPMAVAYEMIRHGEGMDPVTDSKITGALLAARGSKKQEATSRADALALSDTASQKAEREMNEEEEEAALLEADLEPHEIIAYHRWGMRVAQYLAYCVEEGVLGYKFSLADLSEAIGIVDVAADKKLREVFAFLLHLRPKNMLLRWSPDSLKYAKTTLKKRDYTFNDRVFVPLVDCGFMAKLFSKGEENAYLDLLRVLLLGTTSLTLKTVLCKQILKASADRRDAQSSEALYTVVPALVSVLSSKNNAVSGSSVSLFHLALSSLVNLSAGDVRVKEILLEANVYNAVVFVLNLKEETLLLPSIQLCLNLTKTGAHRQAFIASGAFNLVLDILMAQYSSLYFHKQKLLACVAGLLGQLANESKASQDMVENYPVLDCFLYMFHAQNTTLEFRSKVVFGLKQLAQGRWQVQQRIGKHCIQTLIKDLRECANHTDYTTTVLVLLQVLTDFKPNCFDMKAGSIQEAFQYLLGHTKVDSVYTRVATLQERINRQTRYDYFST</sequence>
<dbReference type="InterPro" id="IPR016024">
    <property type="entry name" value="ARM-type_fold"/>
</dbReference>
<reference evidence="2 3" key="1">
    <citation type="submission" date="2017-09" db="EMBL/GenBank/DDBJ databases">
        <title>Genome sequencing of Besnoitia besnoiti strain Bb-Ger1.</title>
        <authorList>
            <person name="Schares G."/>
            <person name="Venepally P."/>
            <person name="Lorenzi H.A."/>
        </authorList>
    </citation>
    <scope>NUCLEOTIDE SEQUENCE [LARGE SCALE GENOMIC DNA]</scope>
    <source>
        <strain evidence="2 3">Bb-Ger1</strain>
    </source>
</reference>
<dbReference type="AlphaFoldDB" id="A0A2A9MJF9"/>
<keyword evidence="1" id="KW-0175">Coiled coil</keyword>
<dbReference type="OrthoDB" id="364513at2759"/>
<evidence type="ECO:0000313" key="3">
    <source>
        <dbReference type="Proteomes" id="UP000224006"/>
    </source>
</evidence>
<dbReference type="SUPFAM" id="SSF48371">
    <property type="entry name" value="ARM repeat"/>
    <property type="match status" value="1"/>
</dbReference>
<gene>
    <name evidence="2" type="ORF">BESB_003900</name>
</gene>
<protein>
    <recommendedName>
        <fullName evidence="4">ARM repeat protein</fullName>
    </recommendedName>
</protein>
<feature type="coiled-coil region" evidence="1">
    <location>
        <begin position="440"/>
        <end position="467"/>
    </location>
</feature>
<evidence type="ECO:0000256" key="1">
    <source>
        <dbReference type="SAM" id="Coils"/>
    </source>
</evidence>
<keyword evidence="3" id="KW-1185">Reference proteome</keyword>
<dbReference type="RefSeq" id="XP_029222058.1">
    <property type="nucleotide sequence ID" value="XM_029359145.1"/>
</dbReference>
<organism evidence="2 3">
    <name type="scientific">Besnoitia besnoiti</name>
    <name type="common">Apicomplexan protozoan</name>
    <dbReference type="NCBI Taxonomy" id="94643"/>
    <lineage>
        <taxon>Eukaryota</taxon>
        <taxon>Sar</taxon>
        <taxon>Alveolata</taxon>
        <taxon>Apicomplexa</taxon>
        <taxon>Conoidasida</taxon>
        <taxon>Coccidia</taxon>
        <taxon>Eucoccidiorida</taxon>
        <taxon>Eimeriorina</taxon>
        <taxon>Sarcocystidae</taxon>
        <taxon>Besnoitia</taxon>
    </lineage>
</organism>
<dbReference type="VEuPathDB" id="ToxoDB:BESB_003900"/>
<dbReference type="GeneID" id="40305453"/>
<dbReference type="Gene3D" id="1.25.10.10">
    <property type="entry name" value="Leucine-rich Repeat Variant"/>
    <property type="match status" value="1"/>
</dbReference>
<dbReference type="EMBL" id="NWUJ01000001">
    <property type="protein sequence ID" value="PFH38049.1"/>
    <property type="molecule type" value="Genomic_DNA"/>
</dbReference>
<accession>A0A2A9MJF9</accession>
<proteinExistence type="predicted"/>
<evidence type="ECO:0008006" key="4">
    <source>
        <dbReference type="Google" id="ProtNLM"/>
    </source>
</evidence>
<evidence type="ECO:0000313" key="2">
    <source>
        <dbReference type="EMBL" id="PFH38049.1"/>
    </source>
</evidence>
<comment type="caution">
    <text evidence="2">The sequence shown here is derived from an EMBL/GenBank/DDBJ whole genome shotgun (WGS) entry which is preliminary data.</text>
</comment>
<dbReference type="Proteomes" id="UP000224006">
    <property type="component" value="Chromosome I"/>
</dbReference>